<evidence type="ECO:0000256" key="11">
    <source>
        <dbReference type="ARBA" id="ARBA00023264"/>
    </source>
</evidence>
<keyword evidence="7" id="KW-0067">ATP-binding</keyword>
<gene>
    <name evidence="13" type="ORF">SAMN04487935_1682</name>
</gene>
<evidence type="ECO:0000256" key="2">
    <source>
        <dbReference type="ARBA" id="ARBA00022516"/>
    </source>
</evidence>
<dbReference type="PROSITE" id="PS50146">
    <property type="entry name" value="DAGK"/>
    <property type="match status" value="1"/>
</dbReference>
<keyword evidence="2" id="KW-0444">Lipid biosynthesis</keyword>
<dbReference type="InterPro" id="IPR045540">
    <property type="entry name" value="YegS/DAGK_C"/>
</dbReference>
<dbReference type="GO" id="GO:0008654">
    <property type="term" value="P:phospholipid biosynthetic process"/>
    <property type="evidence" value="ECO:0007669"/>
    <property type="project" value="UniProtKB-KW"/>
</dbReference>
<dbReference type="Pfam" id="PF19279">
    <property type="entry name" value="YegS_C"/>
    <property type="match status" value="1"/>
</dbReference>
<evidence type="ECO:0000256" key="4">
    <source>
        <dbReference type="ARBA" id="ARBA00022723"/>
    </source>
</evidence>
<dbReference type="InterPro" id="IPR005218">
    <property type="entry name" value="Diacylglycerol/lipid_kinase"/>
</dbReference>
<dbReference type="STRING" id="1128970.SAMN04487935_1682"/>
<evidence type="ECO:0000256" key="6">
    <source>
        <dbReference type="ARBA" id="ARBA00022777"/>
    </source>
</evidence>
<dbReference type="Proteomes" id="UP000199580">
    <property type="component" value="Unassembled WGS sequence"/>
</dbReference>
<keyword evidence="4" id="KW-0479">Metal-binding</keyword>
<keyword evidence="10" id="KW-0594">Phospholipid biosynthesis</keyword>
<dbReference type="NCBIfam" id="TIGR00147">
    <property type="entry name" value="YegS/Rv2252/BmrU family lipid kinase"/>
    <property type="match status" value="1"/>
</dbReference>
<evidence type="ECO:0000256" key="1">
    <source>
        <dbReference type="ARBA" id="ARBA00001946"/>
    </source>
</evidence>
<dbReference type="EMBL" id="FNEZ01000002">
    <property type="protein sequence ID" value="SDJ74108.1"/>
    <property type="molecule type" value="Genomic_DNA"/>
</dbReference>
<proteinExistence type="predicted"/>
<dbReference type="GO" id="GO:0046872">
    <property type="term" value="F:metal ion binding"/>
    <property type="evidence" value="ECO:0007669"/>
    <property type="project" value="UniProtKB-KW"/>
</dbReference>
<evidence type="ECO:0000256" key="7">
    <source>
        <dbReference type="ARBA" id="ARBA00022840"/>
    </source>
</evidence>
<keyword evidence="6 13" id="KW-0418">Kinase</keyword>
<protein>
    <submittedName>
        <fullName evidence="13">Lipid kinase, YegS/Rv2252/BmrU family</fullName>
    </submittedName>
</protein>
<keyword evidence="8" id="KW-0460">Magnesium</keyword>
<evidence type="ECO:0000313" key="14">
    <source>
        <dbReference type="Proteomes" id="UP000199580"/>
    </source>
</evidence>
<evidence type="ECO:0000256" key="5">
    <source>
        <dbReference type="ARBA" id="ARBA00022741"/>
    </source>
</evidence>
<sequence length="294" mass="32416">MIYIHFIINPISGNGKHNLTASLLRNFFPRSEFTIAVDYTKYKQHAIALTKYAANKGPDIIVACGGDGTINEVASSLVGTSIKLGIVPVGSGNGLASNLNIPKNLDKALKIIRKGHSNPIDVGQINDKYFFSNMGIGVDAMIIKKYEQSGKRTLSAYVKAALASGFNFKSTNTKMVFNDKVLNVNPFMLFVSNSNEMGYNMTLTPKASLSDGWLDLVVVTEISTIDKLKLGYAVLRNKIEYFNKAQHDLIQNLKIEMPDKIFTDAQIDGEHHNLKTNIIEVSIIQKGLNVVMEQ</sequence>
<dbReference type="InterPro" id="IPR001206">
    <property type="entry name" value="Diacylglycerol_kinase_cat_dom"/>
</dbReference>
<dbReference type="GO" id="GO:0016301">
    <property type="term" value="F:kinase activity"/>
    <property type="evidence" value="ECO:0007669"/>
    <property type="project" value="UniProtKB-KW"/>
</dbReference>
<evidence type="ECO:0000256" key="8">
    <source>
        <dbReference type="ARBA" id="ARBA00022842"/>
    </source>
</evidence>
<dbReference type="InterPro" id="IPR017438">
    <property type="entry name" value="ATP-NAD_kinase_N"/>
</dbReference>
<feature type="domain" description="DAGKc" evidence="12">
    <location>
        <begin position="1"/>
        <end position="129"/>
    </location>
</feature>
<dbReference type="InterPro" id="IPR016064">
    <property type="entry name" value="NAD/diacylglycerol_kinase_sf"/>
</dbReference>
<evidence type="ECO:0000313" key="13">
    <source>
        <dbReference type="EMBL" id="SDJ74108.1"/>
    </source>
</evidence>
<evidence type="ECO:0000256" key="9">
    <source>
        <dbReference type="ARBA" id="ARBA00023098"/>
    </source>
</evidence>
<accession>A0A1G8W752</accession>
<evidence type="ECO:0000256" key="3">
    <source>
        <dbReference type="ARBA" id="ARBA00022679"/>
    </source>
</evidence>
<evidence type="ECO:0000256" key="10">
    <source>
        <dbReference type="ARBA" id="ARBA00023209"/>
    </source>
</evidence>
<keyword evidence="11" id="KW-1208">Phospholipid metabolism</keyword>
<evidence type="ECO:0000259" key="12">
    <source>
        <dbReference type="PROSITE" id="PS50146"/>
    </source>
</evidence>
<dbReference type="InterPro" id="IPR050187">
    <property type="entry name" value="Lipid_Phosphate_FormReg"/>
</dbReference>
<keyword evidence="14" id="KW-1185">Reference proteome</keyword>
<dbReference type="GO" id="GO:0005524">
    <property type="term" value="F:ATP binding"/>
    <property type="evidence" value="ECO:0007669"/>
    <property type="project" value="UniProtKB-KW"/>
</dbReference>
<dbReference type="SMART" id="SM00046">
    <property type="entry name" value="DAGKc"/>
    <property type="match status" value="1"/>
</dbReference>
<dbReference type="OrthoDB" id="9786026at2"/>
<dbReference type="GO" id="GO:0005886">
    <property type="term" value="C:plasma membrane"/>
    <property type="evidence" value="ECO:0007669"/>
    <property type="project" value="TreeGrafter"/>
</dbReference>
<comment type="cofactor">
    <cofactor evidence="1">
        <name>Mg(2+)</name>
        <dbReference type="ChEBI" id="CHEBI:18420"/>
    </cofactor>
</comment>
<keyword evidence="9" id="KW-0443">Lipid metabolism</keyword>
<dbReference type="AlphaFoldDB" id="A0A1G8W752"/>
<name>A0A1G8W752_9FLAO</name>
<dbReference type="Pfam" id="PF00781">
    <property type="entry name" value="DAGK_cat"/>
    <property type="match status" value="1"/>
</dbReference>
<reference evidence="13 14" key="1">
    <citation type="submission" date="2016-10" db="EMBL/GenBank/DDBJ databases">
        <authorList>
            <person name="de Groot N.N."/>
        </authorList>
    </citation>
    <scope>NUCLEOTIDE SEQUENCE [LARGE SCALE GENOMIC DNA]</scope>
    <source>
        <strain evidence="13 14">CGMCC 1.10076</strain>
    </source>
</reference>
<organism evidence="13 14">
    <name type="scientific">Flavobacterium noncentrifugens</name>
    <dbReference type="NCBI Taxonomy" id="1128970"/>
    <lineage>
        <taxon>Bacteria</taxon>
        <taxon>Pseudomonadati</taxon>
        <taxon>Bacteroidota</taxon>
        <taxon>Flavobacteriia</taxon>
        <taxon>Flavobacteriales</taxon>
        <taxon>Flavobacteriaceae</taxon>
        <taxon>Flavobacterium</taxon>
    </lineage>
</organism>
<dbReference type="SUPFAM" id="SSF111331">
    <property type="entry name" value="NAD kinase/diacylglycerol kinase-like"/>
    <property type="match status" value="1"/>
</dbReference>
<dbReference type="Gene3D" id="3.40.50.10330">
    <property type="entry name" value="Probable inorganic polyphosphate/atp-NAD kinase, domain 1"/>
    <property type="match status" value="1"/>
</dbReference>
<dbReference type="Gene3D" id="2.60.200.40">
    <property type="match status" value="1"/>
</dbReference>
<dbReference type="RefSeq" id="WP_091393771.1">
    <property type="nucleotide sequence ID" value="NZ_BKAI01000003.1"/>
</dbReference>
<dbReference type="PANTHER" id="PTHR12358:SF106">
    <property type="entry name" value="LIPID KINASE YEGS"/>
    <property type="match status" value="1"/>
</dbReference>
<keyword evidence="5" id="KW-0547">Nucleotide-binding</keyword>
<dbReference type="PANTHER" id="PTHR12358">
    <property type="entry name" value="SPHINGOSINE KINASE"/>
    <property type="match status" value="1"/>
</dbReference>
<keyword evidence="3" id="KW-0808">Transferase</keyword>